<sequence>MMVYMSRLKYNSYEQYSNNDGVYEQIKGHIGKEFHSFPEEILGEETENSHFITMDCLRLSKYLNNFHSEENCKKQNCCQYINYLLNKLVRTSYKSKQSIFDIYIRYMRHSNNNNEIMNLCLPKINYMPPKKYEKIHMLYIAYKACQSYISNKNRITSCALAKICAKAYKNIITKYTERDDTKFCKTLKNLKDFLKGNEPAQTPNCDLSFSGSLHYPYYCNELLKEEEKPDESMETSNVGSEVQGALGVPSEEQRQGISKEGSLGVREPGVRASAIGEPEGGTKMQETVNLMHTTADDNDINADSPSAKTHSPAGTIIGTSLGFVLPLITIYRFTPLGNWVNTKVLGRDKLINNMKKNELEFLLNNAQTQDVNSGDTIYRIKYNSALNE</sequence>
<protein>
    <submittedName>
        <fullName evidence="2">VIR protein</fullName>
    </submittedName>
</protein>
<dbReference type="EMBL" id="FLZR02000022">
    <property type="protein sequence ID" value="VUZ99958.1"/>
    <property type="molecule type" value="Genomic_DNA"/>
</dbReference>
<dbReference type="InterPro" id="IPR008780">
    <property type="entry name" value="Plasmodium_Vir"/>
</dbReference>
<feature type="region of interest" description="Disordered" evidence="1">
    <location>
        <begin position="228"/>
        <end position="283"/>
    </location>
</feature>
<name>A0A565A548_PLAVI</name>
<dbReference type="VEuPathDB" id="PlasmoDB:PVP01_0006710"/>
<accession>A0A565A548</accession>
<reference evidence="2" key="1">
    <citation type="submission" date="2016-07" db="EMBL/GenBank/DDBJ databases">
        <authorList>
            <consortium name="Pathogen Informatics"/>
        </authorList>
    </citation>
    <scope>NUCLEOTIDE SEQUENCE</scope>
</reference>
<dbReference type="Proteomes" id="UP000220605">
    <property type="component" value="Unassembled WGS sequence"/>
</dbReference>
<evidence type="ECO:0000313" key="2">
    <source>
        <dbReference type="EMBL" id="VUZ99958.1"/>
    </source>
</evidence>
<dbReference type="OrthoDB" id="389398at2759"/>
<evidence type="ECO:0000256" key="1">
    <source>
        <dbReference type="SAM" id="MobiDB-lite"/>
    </source>
</evidence>
<dbReference type="VEuPathDB" id="PlasmoDB:PVW1_140084300"/>
<dbReference type="AlphaFoldDB" id="A0A565A548"/>
<dbReference type="VEuPathDB" id="PlasmoDB:PVPAM_000044300"/>
<proteinExistence type="predicted"/>
<gene>
    <name evidence="2" type="ORF">PVP01_0006710</name>
</gene>
<dbReference type="Pfam" id="PF05795">
    <property type="entry name" value="Plasmodium_Vir"/>
    <property type="match status" value="1"/>
</dbReference>
<organism evidence="2">
    <name type="scientific">Plasmodium vivax</name>
    <name type="common">malaria parasite P. vivax</name>
    <dbReference type="NCBI Taxonomy" id="5855"/>
    <lineage>
        <taxon>Eukaryota</taxon>
        <taxon>Sar</taxon>
        <taxon>Alveolata</taxon>
        <taxon>Apicomplexa</taxon>
        <taxon>Aconoidasida</taxon>
        <taxon>Haemosporida</taxon>
        <taxon>Plasmodiidae</taxon>
        <taxon>Plasmodium</taxon>
        <taxon>Plasmodium (Plasmodium)</taxon>
    </lineage>
</organism>